<dbReference type="EMBL" id="EQ999534">
    <property type="protein sequence ID" value="EEZ29060.1"/>
    <property type="molecule type" value="Genomic_DNA"/>
</dbReference>
<accession>A0A0E1WW66</accession>
<dbReference type="GO" id="GO:0016616">
    <property type="term" value="F:oxidoreductase activity, acting on the CH-OH group of donors, NAD or NADP as acceptor"/>
    <property type="evidence" value="ECO:0007669"/>
    <property type="project" value="InterPro"/>
</dbReference>
<evidence type="ECO:0000313" key="4">
    <source>
        <dbReference type="EMBL" id="EEZ29060.1"/>
    </source>
</evidence>
<proteinExistence type="predicted"/>
<dbReference type="Pfam" id="PF02737">
    <property type="entry name" value="3HCDH_N"/>
    <property type="match status" value="1"/>
</dbReference>
<dbReference type="RefSeq" id="WP_006188563.1">
    <property type="nucleotide sequence ID" value="NZ_EQ999534.1"/>
</dbReference>
<dbReference type="InterPro" id="IPR008927">
    <property type="entry name" value="6-PGluconate_DH-like_C_sf"/>
</dbReference>
<dbReference type="Proteomes" id="UP000004659">
    <property type="component" value="Unassembled WGS sequence"/>
</dbReference>
<dbReference type="Pfam" id="PF00725">
    <property type="entry name" value="3HCDH"/>
    <property type="match status" value="1"/>
</dbReference>
<organism evidence="4">
    <name type="scientific">Brucella pinnipedialis M292/94/1</name>
    <dbReference type="NCBI Taxonomy" id="520462"/>
    <lineage>
        <taxon>Bacteria</taxon>
        <taxon>Pseudomonadati</taxon>
        <taxon>Pseudomonadota</taxon>
        <taxon>Alphaproteobacteria</taxon>
        <taxon>Hyphomicrobiales</taxon>
        <taxon>Brucellaceae</taxon>
        <taxon>Brucella/Ochrobactrum group</taxon>
        <taxon>Brucella</taxon>
    </lineage>
</organism>
<keyword evidence="1" id="KW-0560">Oxidoreductase</keyword>
<sequence>MQNLIAKVAGAETTGIRKVGIIGAGAMGAGIAAQFADAGIAVELLDIARGDNCIEPAETGISRQLKSGGFTAPDAAARIRPGNIDDHLARLQDADWVIEAVVEKLDIKRELFLKIAPHLKPSAILSSNTSTIPRHDLVTDMESSLARRFAITHFFNPPRLMPLLEVVVDDQADPDLRDQLHQAARILLGKTPIDCHDTPGFIANRIGCFWIAVSVMEACRFGLDIETADAVQTVLGVPKTGVFGLLDLIGIDLVPTIWGGLMQTLPTDDALQDHNLPGNPLIIELLAKESFGRKAGGGFYRKVADGLFEVLDTDKMLYRATRPVQLPKELQELLSEQSPVGNYARSVLRKLVSYCETHLSEIASDAGAIDTAMQLGYSWREGPFALAAKAAEIIDC</sequence>
<evidence type="ECO:0000259" key="2">
    <source>
        <dbReference type="Pfam" id="PF00725"/>
    </source>
</evidence>
<feature type="domain" description="3-hydroxyacyl-CoA dehydrogenase C-terminal" evidence="2">
    <location>
        <begin position="200"/>
        <end position="301"/>
    </location>
</feature>
<dbReference type="InterPro" id="IPR006108">
    <property type="entry name" value="3HC_DH_C"/>
</dbReference>
<dbReference type="SUPFAM" id="SSF51735">
    <property type="entry name" value="NAD(P)-binding Rossmann-fold domains"/>
    <property type="match status" value="1"/>
</dbReference>
<feature type="domain" description="3-hydroxyacyl-CoA dehydrogenase NAD binding" evidence="3">
    <location>
        <begin position="18"/>
        <end position="197"/>
    </location>
</feature>
<dbReference type="Gene3D" id="1.10.1040.50">
    <property type="match status" value="1"/>
</dbReference>
<reference evidence="4" key="1">
    <citation type="submission" date="2009-01" db="EMBL/GenBank/DDBJ databases">
        <title>The Genome Sequence of Brucella pinnipedialis M292/94/1.</title>
        <authorList>
            <consortium name="The Broad Institute Genome Sequencing Platform"/>
            <person name="Ward D."/>
            <person name="Young S.K."/>
            <person name="Kodira C.D."/>
            <person name="Zeng Q."/>
            <person name="Koehrsen M."/>
            <person name="Alvarado L."/>
            <person name="Berlin A."/>
            <person name="Borenstein D."/>
            <person name="Chen Z."/>
            <person name="Engels R."/>
            <person name="Freedman E."/>
            <person name="Gellesch M."/>
            <person name="Goldberg J."/>
            <person name="Griggs A."/>
            <person name="Gujja S."/>
            <person name="Heiman D."/>
            <person name="Hepburn T."/>
            <person name="Howarth C."/>
            <person name="Jen D."/>
            <person name="Larson L."/>
            <person name="Lewis B."/>
            <person name="Mehta T."/>
            <person name="Park D."/>
            <person name="Pearson M."/>
            <person name="Roberts A."/>
            <person name="Saif S."/>
            <person name="Shea T."/>
            <person name="Shenoy N."/>
            <person name="Sisk P."/>
            <person name="Stolte C."/>
            <person name="Sykes S."/>
            <person name="Walk T."/>
            <person name="White J."/>
            <person name="Yandava C."/>
            <person name="Whatmore A.M."/>
            <person name="Perrett L.L."/>
            <person name="O'Callaghan D."/>
            <person name="Nusbaum C."/>
            <person name="Galagan J."/>
            <person name="Birren B."/>
        </authorList>
    </citation>
    <scope>NUCLEOTIDE SEQUENCE [LARGE SCALE GENOMIC DNA]</scope>
    <source>
        <strain evidence="4">M292/94/1</strain>
    </source>
</reference>
<dbReference type="HOGENOM" id="CLU_009834_2_0_5"/>
<dbReference type="InterPro" id="IPR036291">
    <property type="entry name" value="NAD(P)-bd_dom_sf"/>
</dbReference>
<evidence type="ECO:0000256" key="1">
    <source>
        <dbReference type="ARBA" id="ARBA00023002"/>
    </source>
</evidence>
<protein>
    <submittedName>
        <fullName evidence="4">3-hydroxyacyl-CoA dehydrogenase</fullName>
    </submittedName>
</protein>
<dbReference type="PANTHER" id="PTHR48075:SF7">
    <property type="entry name" value="3-HYDROXYACYL-COA DEHYDROGENASE-RELATED"/>
    <property type="match status" value="1"/>
</dbReference>
<evidence type="ECO:0000259" key="3">
    <source>
        <dbReference type="Pfam" id="PF02737"/>
    </source>
</evidence>
<gene>
    <name evidence="4" type="ORF">BALG_02413</name>
</gene>
<dbReference type="SUPFAM" id="SSF48179">
    <property type="entry name" value="6-phosphogluconate dehydrogenase C-terminal domain-like"/>
    <property type="match status" value="1"/>
</dbReference>
<dbReference type="Gene3D" id="3.40.50.720">
    <property type="entry name" value="NAD(P)-binding Rossmann-like Domain"/>
    <property type="match status" value="1"/>
</dbReference>
<name>A0A0E1WW66_9HYPH</name>
<dbReference type="InterPro" id="IPR006176">
    <property type="entry name" value="3-OHacyl-CoA_DH_NAD-bd"/>
</dbReference>
<dbReference type="PANTHER" id="PTHR48075">
    <property type="entry name" value="3-HYDROXYACYL-COA DEHYDROGENASE FAMILY PROTEIN"/>
    <property type="match status" value="1"/>
</dbReference>
<dbReference type="GO" id="GO:0006631">
    <property type="term" value="P:fatty acid metabolic process"/>
    <property type="evidence" value="ECO:0007669"/>
    <property type="project" value="InterPro"/>
</dbReference>
<dbReference type="AlphaFoldDB" id="A0A0E1WW66"/>
<dbReference type="GO" id="GO:0070403">
    <property type="term" value="F:NAD+ binding"/>
    <property type="evidence" value="ECO:0007669"/>
    <property type="project" value="InterPro"/>
</dbReference>